<dbReference type="Pfam" id="PF08240">
    <property type="entry name" value="ADH_N"/>
    <property type="match status" value="1"/>
</dbReference>
<keyword evidence="2 5" id="KW-0479">Metal-binding</keyword>
<dbReference type="RefSeq" id="WP_240171010.1">
    <property type="nucleotide sequence ID" value="NZ_CP092365.1"/>
</dbReference>
<dbReference type="PANTHER" id="PTHR42813">
    <property type="entry name" value="ZINC-TYPE ALCOHOL DEHYDROGENASE-LIKE"/>
    <property type="match status" value="1"/>
</dbReference>
<dbReference type="Gene3D" id="3.40.50.720">
    <property type="entry name" value="NAD(P)-binding Rossmann-like Domain"/>
    <property type="match status" value="1"/>
</dbReference>
<evidence type="ECO:0000313" key="8">
    <source>
        <dbReference type="Proteomes" id="UP001055200"/>
    </source>
</evidence>
<keyword evidence="3 5" id="KW-0862">Zinc</keyword>
<comment type="cofactor">
    <cofactor evidence="1 5">
        <name>Zn(2+)</name>
        <dbReference type="ChEBI" id="CHEBI:29105"/>
    </cofactor>
</comment>
<name>A0ABY3TYF9_9MYCO</name>
<dbReference type="InterPro" id="IPR020843">
    <property type="entry name" value="ER"/>
</dbReference>
<dbReference type="Gene3D" id="3.90.180.10">
    <property type="entry name" value="Medium-chain alcohol dehydrogenases, catalytic domain"/>
    <property type="match status" value="1"/>
</dbReference>
<dbReference type="EMBL" id="CP092365">
    <property type="protein sequence ID" value="ULN52739.1"/>
    <property type="molecule type" value="Genomic_DNA"/>
</dbReference>
<evidence type="ECO:0000256" key="3">
    <source>
        <dbReference type="ARBA" id="ARBA00022833"/>
    </source>
</evidence>
<dbReference type="PANTHER" id="PTHR42813:SF2">
    <property type="entry name" value="DEHYDROGENASE, ZINC-CONTAINING, PUTATIVE (AFU_ORTHOLOGUE AFUA_2G02810)-RELATED"/>
    <property type="match status" value="1"/>
</dbReference>
<dbReference type="InterPro" id="IPR002328">
    <property type="entry name" value="ADH_Zn_CS"/>
</dbReference>
<dbReference type="SUPFAM" id="SSF51735">
    <property type="entry name" value="NAD(P)-binding Rossmann-fold domains"/>
    <property type="match status" value="1"/>
</dbReference>
<organism evidence="7 8">
    <name type="scientific">Mycolicibacillus parakoreensis</name>
    <dbReference type="NCBI Taxonomy" id="1069221"/>
    <lineage>
        <taxon>Bacteria</taxon>
        <taxon>Bacillati</taxon>
        <taxon>Actinomycetota</taxon>
        <taxon>Actinomycetes</taxon>
        <taxon>Mycobacteriales</taxon>
        <taxon>Mycobacteriaceae</taxon>
        <taxon>Mycolicibacillus</taxon>
    </lineage>
</organism>
<sequence length="339" mass="34061">MRAVVIDTPGAVRVETVADPVRPGDDGAVVAVRAAAICGSDLHFYEGDYPLAAPVALGHEVVGTVVEVGPQVHTVAVGDAVLVSSVAGCGRCRGCATGDPVTCVSGPQVFGSGLLGGGQAELLAVPAADFQLLRIPDGFDTEQALLLTDNLATGWAAARRADIAPGATVAVFGLGAVGLCALRCAIAQSAGTVLAIDPVAGRRRRAALSGATVAADAAAVLDATHGRGADAVIDAVGNDATLTDALHCVRAGGTVSVVGVHDLTPFAFPALMALVRSITIRLTTAPIQQTWAPLVALIRAGRLDTTGIFTDTLPLADAPAGYARFAARSADCLKVLLTP</sequence>
<feature type="domain" description="Enoyl reductase (ER)" evidence="6">
    <location>
        <begin position="7"/>
        <end position="337"/>
    </location>
</feature>
<dbReference type="InterPro" id="IPR036291">
    <property type="entry name" value="NAD(P)-bd_dom_sf"/>
</dbReference>
<evidence type="ECO:0000256" key="1">
    <source>
        <dbReference type="ARBA" id="ARBA00001947"/>
    </source>
</evidence>
<dbReference type="InterPro" id="IPR011032">
    <property type="entry name" value="GroES-like_sf"/>
</dbReference>
<dbReference type="InterPro" id="IPR013154">
    <property type="entry name" value="ADH-like_N"/>
</dbReference>
<evidence type="ECO:0000256" key="5">
    <source>
        <dbReference type="RuleBase" id="RU361277"/>
    </source>
</evidence>
<evidence type="ECO:0000256" key="4">
    <source>
        <dbReference type="ARBA" id="ARBA00023002"/>
    </source>
</evidence>
<protein>
    <submittedName>
        <fullName evidence="7">Alcohol dehydrogenase catalytic domain-containing protein</fullName>
    </submittedName>
</protein>
<keyword evidence="4" id="KW-0560">Oxidoreductase</keyword>
<comment type="similarity">
    <text evidence="5">Belongs to the zinc-containing alcohol dehydrogenase family.</text>
</comment>
<reference evidence="7" key="1">
    <citation type="submission" date="2022-08" db="EMBL/GenBank/DDBJ databases">
        <title>Complete genome sequence of 14 non-tuberculosis mycobacteria type-strains.</title>
        <authorList>
            <person name="Igarashi Y."/>
            <person name="Osugi A."/>
            <person name="Mitarai S."/>
        </authorList>
    </citation>
    <scope>NUCLEOTIDE SEQUENCE</scope>
    <source>
        <strain evidence="7">DSM 45575</strain>
    </source>
</reference>
<dbReference type="SUPFAM" id="SSF50129">
    <property type="entry name" value="GroES-like"/>
    <property type="match status" value="1"/>
</dbReference>
<dbReference type="Proteomes" id="UP001055200">
    <property type="component" value="Chromosome"/>
</dbReference>
<keyword evidence="8" id="KW-1185">Reference proteome</keyword>
<dbReference type="SMART" id="SM00829">
    <property type="entry name" value="PKS_ER"/>
    <property type="match status" value="1"/>
</dbReference>
<dbReference type="InterPro" id="IPR013149">
    <property type="entry name" value="ADH-like_C"/>
</dbReference>
<proteinExistence type="inferred from homology"/>
<dbReference type="PROSITE" id="PS00059">
    <property type="entry name" value="ADH_ZINC"/>
    <property type="match status" value="1"/>
</dbReference>
<dbReference type="Pfam" id="PF00107">
    <property type="entry name" value="ADH_zinc_N"/>
    <property type="match status" value="1"/>
</dbReference>
<accession>A0ABY3TYF9</accession>
<gene>
    <name evidence="7" type="ORF">MIU77_18260</name>
</gene>
<evidence type="ECO:0000313" key="7">
    <source>
        <dbReference type="EMBL" id="ULN52739.1"/>
    </source>
</evidence>
<evidence type="ECO:0000259" key="6">
    <source>
        <dbReference type="SMART" id="SM00829"/>
    </source>
</evidence>
<evidence type="ECO:0000256" key="2">
    <source>
        <dbReference type="ARBA" id="ARBA00022723"/>
    </source>
</evidence>